<organism evidence="1 2">
    <name type="scientific">Akkermansia biwaensis</name>
    <dbReference type="NCBI Taxonomy" id="2946555"/>
    <lineage>
        <taxon>Bacteria</taxon>
        <taxon>Pseudomonadati</taxon>
        <taxon>Verrucomicrobiota</taxon>
        <taxon>Verrucomicrobiia</taxon>
        <taxon>Verrucomicrobiales</taxon>
        <taxon>Akkermansiaceae</taxon>
        <taxon>Akkermansia</taxon>
    </lineage>
</organism>
<gene>
    <name evidence="1" type="ORF">Abiwalacus_20110</name>
</gene>
<dbReference type="RefSeq" id="WP_067982831.1">
    <property type="nucleotide sequence ID" value="NZ_AP025943.1"/>
</dbReference>
<reference evidence="1" key="1">
    <citation type="submission" date="2022-06" db="EMBL/GenBank/DDBJ databases">
        <title>Akkermansia biwalacus sp. nov., an anaerobic mucin-degrading bacterium isolated from human intestine.</title>
        <authorList>
            <person name="Kobayashi Y."/>
            <person name="Inoue S."/>
            <person name="Kawahara T."/>
            <person name="Kohda N."/>
        </authorList>
    </citation>
    <scope>NUCLEOTIDE SEQUENCE</scope>
    <source>
        <strain evidence="1">WON2089</strain>
    </source>
</reference>
<keyword evidence="2" id="KW-1185">Reference proteome</keyword>
<dbReference type="Proteomes" id="UP001062263">
    <property type="component" value="Chromosome"/>
</dbReference>
<protein>
    <recommendedName>
        <fullName evidence="3">DUF3486 family protein</fullName>
    </recommendedName>
</protein>
<evidence type="ECO:0008006" key="3">
    <source>
        <dbReference type="Google" id="ProtNLM"/>
    </source>
</evidence>
<proteinExistence type="predicted"/>
<name>A0ABM7ZIG0_9BACT</name>
<dbReference type="EMBL" id="AP025943">
    <property type="protein sequence ID" value="BDL44437.1"/>
    <property type="molecule type" value="Genomic_DNA"/>
</dbReference>
<evidence type="ECO:0000313" key="2">
    <source>
        <dbReference type="Proteomes" id="UP001062263"/>
    </source>
</evidence>
<evidence type="ECO:0000313" key="1">
    <source>
        <dbReference type="EMBL" id="BDL44437.1"/>
    </source>
</evidence>
<sequence length="165" mass="18156">MLRKPRPDSVIGSQLPPVIKDDVDAMLFGGSSYKDVQERLAEDGITLSQEAIRRYYHSQILPARLARQNKTAEELNKISVDGVDEATMRAIRSAALDLAASPSCDPKALSILVGLILKAEQLAQDKRRLKILEAKAAQADAAKQVTQSTLTPEERDRKLRSIFGC</sequence>
<accession>A0ABM7ZIG0</accession>